<name>A0A4C1YBE3_EUMVA</name>
<gene>
    <name evidence="1" type="ORF">EVAR_47905_1</name>
</gene>
<organism evidence="1 2">
    <name type="scientific">Eumeta variegata</name>
    <name type="common">Bagworm moth</name>
    <name type="synonym">Eumeta japonica</name>
    <dbReference type="NCBI Taxonomy" id="151549"/>
    <lineage>
        <taxon>Eukaryota</taxon>
        <taxon>Metazoa</taxon>
        <taxon>Ecdysozoa</taxon>
        <taxon>Arthropoda</taxon>
        <taxon>Hexapoda</taxon>
        <taxon>Insecta</taxon>
        <taxon>Pterygota</taxon>
        <taxon>Neoptera</taxon>
        <taxon>Endopterygota</taxon>
        <taxon>Lepidoptera</taxon>
        <taxon>Glossata</taxon>
        <taxon>Ditrysia</taxon>
        <taxon>Tineoidea</taxon>
        <taxon>Psychidae</taxon>
        <taxon>Oiketicinae</taxon>
        <taxon>Eumeta</taxon>
    </lineage>
</organism>
<reference evidence="1 2" key="1">
    <citation type="journal article" date="2019" name="Commun. Biol.">
        <title>The bagworm genome reveals a unique fibroin gene that provides high tensile strength.</title>
        <authorList>
            <person name="Kono N."/>
            <person name="Nakamura H."/>
            <person name="Ohtoshi R."/>
            <person name="Tomita M."/>
            <person name="Numata K."/>
            <person name="Arakawa K."/>
        </authorList>
    </citation>
    <scope>NUCLEOTIDE SEQUENCE [LARGE SCALE GENOMIC DNA]</scope>
</reference>
<keyword evidence="2" id="KW-1185">Reference proteome</keyword>
<proteinExistence type="predicted"/>
<comment type="caution">
    <text evidence="1">The sequence shown here is derived from an EMBL/GenBank/DDBJ whole genome shotgun (WGS) entry which is preliminary data.</text>
</comment>
<sequence>MLDICQSSRKSVSIDLIEISSRRTDSRVGVYSHSPARVDIECVPTSFVSSERAVNDDPDLDATFYSDSKPAFDSDSDIDLVSGSLRNTDKNRGRRRRTTPAWTTRGLSGSRSRILLKGYISTPQRSDDENAPSLARNLPFSFRGDRVTWRLKFSPSALPPEVALPAEVGSGPIRTLRECNEQRFRIPVSIRAAREDRLVRLRVYYLFV</sequence>
<evidence type="ECO:0000313" key="2">
    <source>
        <dbReference type="Proteomes" id="UP000299102"/>
    </source>
</evidence>
<dbReference type="AlphaFoldDB" id="A0A4C1YBE3"/>
<evidence type="ECO:0000313" key="1">
    <source>
        <dbReference type="EMBL" id="GBP71959.1"/>
    </source>
</evidence>
<dbReference type="EMBL" id="BGZK01001127">
    <property type="protein sequence ID" value="GBP71959.1"/>
    <property type="molecule type" value="Genomic_DNA"/>
</dbReference>
<dbReference type="Proteomes" id="UP000299102">
    <property type="component" value="Unassembled WGS sequence"/>
</dbReference>
<protein>
    <submittedName>
        <fullName evidence="1">Uncharacterized protein</fullName>
    </submittedName>
</protein>
<accession>A0A4C1YBE3</accession>